<organism evidence="1 2">
    <name type="scientific">Geobacillus stearothermophilus</name>
    <name type="common">Bacillus stearothermophilus</name>
    <dbReference type="NCBI Taxonomy" id="1422"/>
    <lineage>
        <taxon>Bacteria</taxon>
        <taxon>Bacillati</taxon>
        <taxon>Bacillota</taxon>
        <taxon>Bacilli</taxon>
        <taxon>Bacillales</taxon>
        <taxon>Anoxybacillaceae</taxon>
        <taxon>Geobacillus</taxon>
    </lineage>
</organism>
<proteinExistence type="predicted"/>
<dbReference type="AlphaFoldDB" id="A0A150NEK7"/>
<evidence type="ECO:0000313" key="1">
    <source>
        <dbReference type="EMBL" id="KYD35022.1"/>
    </source>
</evidence>
<evidence type="ECO:0000313" key="2">
    <source>
        <dbReference type="Proteomes" id="UP000075517"/>
    </source>
</evidence>
<gene>
    <name evidence="1" type="ORF">B4114_3007</name>
</gene>
<protein>
    <submittedName>
        <fullName evidence="1">Uncharacterized protein</fullName>
    </submittedName>
</protein>
<dbReference type="EMBL" id="LQYY01000018">
    <property type="protein sequence ID" value="KYD35022.1"/>
    <property type="molecule type" value="Genomic_DNA"/>
</dbReference>
<dbReference type="Proteomes" id="UP000075517">
    <property type="component" value="Unassembled WGS sequence"/>
</dbReference>
<reference evidence="1 2" key="1">
    <citation type="submission" date="2016-01" db="EMBL/GenBank/DDBJ databases">
        <title>Draft Genome Sequences of Seven Thermophilic Sporeformers Isolated from Foods.</title>
        <authorList>
            <person name="Berendsen E.M."/>
            <person name="Wells-Bennik M.H."/>
            <person name="Krawcyk A.O."/>
            <person name="De Jong A."/>
            <person name="Holsappel S."/>
            <person name="Eijlander R.T."/>
            <person name="Kuipers O.P."/>
        </authorList>
    </citation>
    <scope>NUCLEOTIDE SEQUENCE [LARGE SCALE GENOMIC DNA]</scope>
    <source>
        <strain evidence="1 2">B4114</strain>
    </source>
</reference>
<comment type="caution">
    <text evidence="1">The sequence shown here is derived from an EMBL/GenBank/DDBJ whole genome shotgun (WGS) entry which is preliminary data.</text>
</comment>
<name>A0A150NEK7_GEOSE</name>
<dbReference type="PATRIC" id="fig|1422.17.peg.1658"/>
<sequence length="103" mass="11371">MFQSLIGTIKTYPNPNERCSGSKVSIPHRYDKNSCPSNPVAACKLVSIPHRYDKNPKNACSIKLFGLELFSAYHVSKILSTAFNLDGCRLEALKTIVVDPPGF</sequence>
<accession>A0A150NEK7</accession>